<comment type="subcellular location">
    <subcellularLocation>
        <location evidence="1">Secreted</location>
    </subcellularLocation>
</comment>
<dbReference type="EMBL" id="NEVH01009398">
    <property type="protein sequence ID" value="PNF33131.1"/>
    <property type="molecule type" value="Genomic_DNA"/>
</dbReference>
<dbReference type="Proteomes" id="UP000235965">
    <property type="component" value="Unassembled WGS sequence"/>
</dbReference>
<dbReference type="GO" id="GO:0005164">
    <property type="term" value="F:tumor necrosis factor receptor binding"/>
    <property type="evidence" value="ECO:0007669"/>
    <property type="project" value="InterPro"/>
</dbReference>
<feature type="compositionally biased region" description="Basic and acidic residues" evidence="7">
    <location>
        <begin position="17"/>
        <end position="33"/>
    </location>
</feature>
<keyword evidence="6" id="KW-0325">Glycoprotein</keyword>
<feature type="domain" description="THD" evidence="8">
    <location>
        <begin position="256"/>
        <end position="407"/>
    </location>
</feature>
<dbReference type="SUPFAM" id="SSF49842">
    <property type="entry name" value="TNF-like"/>
    <property type="match status" value="1"/>
</dbReference>
<dbReference type="GO" id="GO:0016020">
    <property type="term" value="C:membrane"/>
    <property type="evidence" value="ECO:0007669"/>
    <property type="project" value="InterPro"/>
</dbReference>
<gene>
    <name evidence="9" type="ORF">B7P43_G14519</name>
</gene>
<keyword evidence="4" id="KW-0964">Secreted</keyword>
<dbReference type="GO" id="GO:0005615">
    <property type="term" value="C:extracellular space"/>
    <property type="evidence" value="ECO:0007669"/>
    <property type="project" value="UniProtKB-KW"/>
</dbReference>
<feature type="region of interest" description="Disordered" evidence="7">
    <location>
        <begin position="202"/>
        <end position="234"/>
    </location>
</feature>
<name>A0A2J7QX25_9NEOP</name>
<reference evidence="9 10" key="1">
    <citation type="submission" date="2017-12" db="EMBL/GenBank/DDBJ databases">
        <title>Hemimetabolous genomes reveal molecular basis of termite eusociality.</title>
        <authorList>
            <person name="Harrison M.C."/>
            <person name="Jongepier E."/>
            <person name="Robertson H.M."/>
            <person name="Arning N."/>
            <person name="Bitard-Feildel T."/>
            <person name="Chao H."/>
            <person name="Childers C.P."/>
            <person name="Dinh H."/>
            <person name="Doddapaneni H."/>
            <person name="Dugan S."/>
            <person name="Gowin J."/>
            <person name="Greiner C."/>
            <person name="Han Y."/>
            <person name="Hu H."/>
            <person name="Hughes D.S.T."/>
            <person name="Huylmans A.-K."/>
            <person name="Kemena C."/>
            <person name="Kremer L.P.M."/>
            <person name="Lee S.L."/>
            <person name="Lopez-Ezquerra A."/>
            <person name="Mallet L."/>
            <person name="Monroy-Kuhn J.M."/>
            <person name="Moser A."/>
            <person name="Murali S.C."/>
            <person name="Muzny D.M."/>
            <person name="Otani S."/>
            <person name="Piulachs M.-D."/>
            <person name="Poelchau M."/>
            <person name="Qu J."/>
            <person name="Schaub F."/>
            <person name="Wada-Katsumata A."/>
            <person name="Worley K.C."/>
            <person name="Xie Q."/>
            <person name="Ylla G."/>
            <person name="Poulsen M."/>
            <person name="Gibbs R.A."/>
            <person name="Schal C."/>
            <person name="Richards S."/>
            <person name="Belles X."/>
            <person name="Korb J."/>
            <person name="Bornberg-Bauer E."/>
        </authorList>
    </citation>
    <scope>NUCLEOTIDE SEQUENCE [LARGE SCALE GENOMIC DNA]</scope>
    <source>
        <tissue evidence="9">Whole body</tissue>
    </source>
</reference>
<evidence type="ECO:0000256" key="3">
    <source>
        <dbReference type="ARBA" id="ARBA00022514"/>
    </source>
</evidence>
<dbReference type="PANTHER" id="PTHR15151:SF24">
    <property type="entry name" value="A PROLIFERATION-INDUCING LIGAND-LIKE PROTEIN-RELATED"/>
    <property type="match status" value="1"/>
</dbReference>
<keyword evidence="5" id="KW-1015">Disulfide bond</keyword>
<proteinExistence type="inferred from homology"/>
<dbReference type="PROSITE" id="PS00251">
    <property type="entry name" value="THD_1"/>
    <property type="match status" value="1"/>
</dbReference>
<dbReference type="InParanoid" id="A0A2J7QX25"/>
<feature type="region of interest" description="Disordered" evidence="7">
    <location>
        <begin position="79"/>
        <end position="175"/>
    </location>
</feature>
<evidence type="ECO:0000256" key="6">
    <source>
        <dbReference type="ARBA" id="ARBA00023180"/>
    </source>
</evidence>
<dbReference type="InterPro" id="IPR006052">
    <property type="entry name" value="TNF_dom"/>
</dbReference>
<evidence type="ECO:0000256" key="1">
    <source>
        <dbReference type="ARBA" id="ARBA00004613"/>
    </source>
</evidence>
<evidence type="ECO:0000256" key="4">
    <source>
        <dbReference type="ARBA" id="ARBA00022525"/>
    </source>
</evidence>
<evidence type="ECO:0000256" key="2">
    <source>
        <dbReference type="ARBA" id="ARBA00008670"/>
    </source>
</evidence>
<dbReference type="Gene3D" id="2.60.120.40">
    <property type="match status" value="1"/>
</dbReference>
<feature type="compositionally biased region" description="Basic residues" evidence="7">
    <location>
        <begin position="222"/>
        <end position="234"/>
    </location>
</feature>
<dbReference type="InterPro" id="IPR051748">
    <property type="entry name" value="TNF_Ligand_Superfamily"/>
</dbReference>
<protein>
    <recommendedName>
        <fullName evidence="8">THD domain-containing protein</fullName>
    </recommendedName>
</protein>
<evidence type="ECO:0000313" key="9">
    <source>
        <dbReference type="EMBL" id="PNF33131.1"/>
    </source>
</evidence>
<evidence type="ECO:0000259" key="8">
    <source>
        <dbReference type="PROSITE" id="PS50049"/>
    </source>
</evidence>
<accession>A0A2J7QX25</accession>
<dbReference type="OrthoDB" id="6159739at2759"/>
<dbReference type="PROSITE" id="PS50049">
    <property type="entry name" value="THD_2"/>
    <property type="match status" value="1"/>
</dbReference>
<sequence>MPSSPTHGKKQHLNTVSEDRHKHSHEKLEHQEDLTSGSAERSKREIHSSVLPIISESYGVDFKHQNNNSEGLRLYESLVSSGGKNEPKDTSLDWGSTENPIKSYHRVSSLWSSKSQQKKYVGSPQYSDAPVYRRYRDRSQKTTTGAPGPIISRVSRVMQTDSSDTLLPPPSPPPAAALTLHPQQQKLPDGETVVRVYQEQRAPKGATVSGPGDIITAEGHTGKSRMRRKKHRPQRKNLAQLEGLDDHPVRSSRLTAAAHYDGDTSNYKLGHTHYEGNGRLRHPDGKFTDWAASSWMQELGMNRFFQLQDGIVSVRDSGLYYIYAQIYYVDEHDVNGFRVYLNDKPVLHCTTMTVHSSGEQRRAKSNTCHTSAAVYLASGDKISVRDVDGLRYSLFEPAKSFFGLIKLGDAKIK</sequence>
<evidence type="ECO:0000256" key="5">
    <source>
        <dbReference type="ARBA" id="ARBA00023157"/>
    </source>
</evidence>
<dbReference type="InterPro" id="IPR021184">
    <property type="entry name" value="TNF_CS"/>
</dbReference>
<comment type="caution">
    <text evidence="9">The sequence shown here is derived from an EMBL/GenBank/DDBJ whole genome shotgun (WGS) entry which is preliminary data.</text>
</comment>
<dbReference type="Pfam" id="PF00229">
    <property type="entry name" value="TNF"/>
    <property type="match status" value="1"/>
</dbReference>
<dbReference type="InterPro" id="IPR008983">
    <property type="entry name" value="Tumour_necrosis_fac-like_dom"/>
</dbReference>
<comment type="similarity">
    <text evidence="2">Belongs to the tumor necrosis factor family.</text>
</comment>
<organism evidence="9 10">
    <name type="scientific">Cryptotermes secundus</name>
    <dbReference type="NCBI Taxonomy" id="105785"/>
    <lineage>
        <taxon>Eukaryota</taxon>
        <taxon>Metazoa</taxon>
        <taxon>Ecdysozoa</taxon>
        <taxon>Arthropoda</taxon>
        <taxon>Hexapoda</taxon>
        <taxon>Insecta</taxon>
        <taxon>Pterygota</taxon>
        <taxon>Neoptera</taxon>
        <taxon>Polyneoptera</taxon>
        <taxon>Dictyoptera</taxon>
        <taxon>Blattodea</taxon>
        <taxon>Blattoidea</taxon>
        <taxon>Termitoidae</taxon>
        <taxon>Kalotermitidae</taxon>
        <taxon>Cryptotermitinae</taxon>
        <taxon>Cryptotermes</taxon>
    </lineage>
</organism>
<dbReference type="GO" id="GO:0005125">
    <property type="term" value="F:cytokine activity"/>
    <property type="evidence" value="ECO:0007669"/>
    <property type="project" value="UniProtKB-KW"/>
</dbReference>
<feature type="region of interest" description="Disordered" evidence="7">
    <location>
        <begin position="1"/>
        <end position="46"/>
    </location>
</feature>
<evidence type="ECO:0000256" key="7">
    <source>
        <dbReference type="SAM" id="MobiDB-lite"/>
    </source>
</evidence>
<dbReference type="PANTHER" id="PTHR15151">
    <property type="entry name" value="PROTEIN EIGER"/>
    <property type="match status" value="1"/>
</dbReference>
<evidence type="ECO:0000313" key="10">
    <source>
        <dbReference type="Proteomes" id="UP000235965"/>
    </source>
</evidence>
<keyword evidence="10" id="KW-1185">Reference proteome</keyword>
<dbReference type="AlphaFoldDB" id="A0A2J7QX25"/>
<dbReference type="GO" id="GO:0006955">
    <property type="term" value="P:immune response"/>
    <property type="evidence" value="ECO:0007669"/>
    <property type="project" value="InterPro"/>
</dbReference>
<keyword evidence="3" id="KW-0202">Cytokine</keyword>
<dbReference type="STRING" id="105785.A0A2J7QX25"/>